<keyword evidence="1" id="KW-0812">Transmembrane</keyword>
<protein>
    <recommendedName>
        <fullName evidence="4">Zinc-ribbon 15 domain-containing protein</fullName>
    </recommendedName>
</protein>
<organism evidence="2 3">
    <name type="scientific">Lutibacter agarilyticus</name>
    <dbReference type="NCBI Taxonomy" id="1109740"/>
    <lineage>
        <taxon>Bacteria</taxon>
        <taxon>Pseudomonadati</taxon>
        <taxon>Bacteroidota</taxon>
        <taxon>Flavobacteriia</taxon>
        <taxon>Flavobacteriales</taxon>
        <taxon>Flavobacteriaceae</taxon>
        <taxon>Lutibacter</taxon>
    </lineage>
</organism>
<gene>
    <name evidence="2" type="ORF">SAMN06265371_104276</name>
</gene>
<keyword evidence="1" id="KW-1133">Transmembrane helix</keyword>
<dbReference type="Proteomes" id="UP000198384">
    <property type="component" value="Unassembled WGS sequence"/>
</dbReference>
<evidence type="ECO:0008006" key="4">
    <source>
        <dbReference type="Google" id="ProtNLM"/>
    </source>
</evidence>
<keyword evidence="3" id="KW-1185">Reference proteome</keyword>
<dbReference type="RefSeq" id="WP_089381382.1">
    <property type="nucleotide sequence ID" value="NZ_FZNT01000004.1"/>
</dbReference>
<reference evidence="2 3" key="1">
    <citation type="submission" date="2017-06" db="EMBL/GenBank/DDBJ databases">
        <authorList>
            <person name="Kim H.J."/>
            <person name="Triplett B.A."/>
        </authorList>
    </citation>
    <scope>NUCLEOTIDE SEQUENCE [LARGE SCALE GENOMIC DNA]</scope>
    <source>
        <strain evidence="2 3">DSM 29150</strain>
    </source>
</reference>
<accession>A0A238X1B9</accession>
<feature type="transmembrane region" description="Helical" evidence="1">
    <location>
        <begin position="88"/>
        <end position="106"/>
    </location>
</feature>
<proteinExistence type="predicted"/>
<name>A0A238X1B9_9FLAO</name>
<sequence length="110" mass="12550">MFLAGKKNTELNRETASKVICPNCTTKNNTVVFVFGSYKHLLQIPFFAGSKFGKSVCNNCKQTYDLSTMPDAIKLAYYELKEVTKTPFWFYIGVVAIKLLVIIKILSKYY</sequence>
<evidence type="ECO:0000313" key="2">
    <source>
        <dbReference type="EMBL" id="SNR52431.1"/>
    </source>
</evidence>
<dbReference type="OrthoDB" id="766141at2"/>
<keyword evidence="1" id="KW-0472">Membrane</keyword>
<dbReference type="EMBL" id="FZNT01000004">
    <property type="protein sequence ID" value="SNR52431.1"/>
    <property type="molecule type" value="Genomic_DNA"/>
</dbReference>
<evidence type="ECO:0000256" key="1">
    <source>
        <dbReference type="SAM" id="Phobius"/>
    </source>
</evidence>
<dbReference type="AlphaFoldDB" id="A0A238X1B9"/>
<evidence type="ECO:0000313" key="3">
    <source>
        <dbReference type="Proteomes" id="UP000198384"/>
    </source>
</evidence>